<dbReference type="GO" id="GO:0003677">
    <property type="term" value="F:DNA binding"/>
    <property type="evidence" value="ECO:0007669"/>
    <property type="project" value="InterPro"/>
</dbReference>
<dbReference type="InterPro" id="IPR007627">
    <property type="entry name" value="RNA_pol_sigma70_r2"/>
</dbReference>
<dbReference type="GO" id="GO:0016987">
    <property type="term" value="F:sigma factor activity"/>
    <property type="evidence" value="ECO:0007669"/>
    <property type="project" value="UniProtKB-KW"/>
</dbReference>
<dbReference type="Proteomes" id="UP000266389">
    <property type="component" value="Unassembled WGS sequence"/>
</dbReference>
<dbReference type="NCBIfam" id="TIGR02937">
    <property type="entry name" value="sigma70-ECF"/>
    <property type="match status" value="1"/>
</dbReference>
<accession>A0A395LZ77</accession>
<evidence type="ECO:0000256" key="1">
    <source>
        <dbReference type="ARBA" id="ARBA00010641"/>
    </source>
</evidence>
<dbReference type="InterPro" id="IPR013324">
    <property type="entry name" value="RNA_pol_sigma_r3/r4-like"/>
</dbReference>
<sequence length="209" mass="24688">MQSEAATRAKEPEKLTRAEIEKQRDFQREAMVHIDSLYNFALRMTGDPEDANDLVQETYMKAYRFFDSFEKGTNCKAWLFRILKNSYINKYRKESKEPDKVDYDEIKEFYHSVKHSSLDSNDMQEKMFAELLDDEVAQALESLPEDFKEVVQLCDIEGFTYEEIANMVDCPIGTVRSRLHRGRKILREKLMEYARQHGYKVNHDDGVDE</sequence>
<dbReference type="SUPFAM" id="SSF88659">
    <property type="entry name" value="Sigma3 and sigma4 domains of RNA polymerase sigma factors"/>
    <property type="match status" value="1"/>
</dbReference>
<dbReference type="EMBL" id="PHFL01000072">
    <property type="protein sequence ID" value="RFM22934.1"/>
    <property type="molecule type" value="Genomic_DNA"/>
</dbReference>
<dbReference type="PANTHER" id="PTHR43133">
    <property type="entry name" value="RNA POLYMERASE ECF-TYPE SIGMA FACTO"/>
    <property type="match status" value="1"/>
</dbReference>
<evidence type="ECO:0000256" key="2">
    <source>
        <dbReference type="ARBA" id="ARBA00023015"/>
    </source>
</evidence>
<organism evidence="7 8">
    <name type="scientific">Candidatus Thermochlorobacter aerophilus</name>
    <dbReference type="NCBI Taxonomy" id="1868324"/>
    <lineage>
        <taxon>Bacteria</taxon>
        <taxon>Pseudomonadati</taxon>
        <taxon>Chlorobiota</taxon>
        <taxon>Chlorobiia</taxon>
        <taxon>Chlorobiales</taxon>
        <taxon>Candidatus Thermochlorobacteriaceae</taxon>
        <taxon>Candidatus Thermochlorobacter</taxon>
    </lineage>
</organism>
<proteinExistence type="inferred from homology"/>
<comment type="similarity">
    <text evidence="1">Belongs to the sigma-70 factor family. ECF subfamily.</text>
</comment>
<comment type="caution">
    <text evidence="7">The sequence shown here is derived from an EMBL/GenBank/DDBJ whole genome shotgun (WGS) entry which is preliminary data.</text>
</comment>
<evidence type="ECO:0000259" key="5">
    <source>
        <dbReference type="Pfam" id="PF04542"/>
    </source>
</evidence>
<dbReference type="Gene3D" id="1.10.10.10">
    <property type="entry name" value="Winged helix-like DNA-binding domain superfamily/Winged helix DNA-binding domain"/>
    <property type="match status" value="1"/>
</dbReference>
<dbReference type="SUPFAM" id="SSF88946">
    <property type="entry name" value="Sigma2 domain of RNA polymerase sigma factors"/>
    <property type="match status" value="1"/>
</dbReference>
<evidence type="ECO:0000313" key="7">
    <source>
        <dbReference type="EMBL" id="RFM22934.1"/>
    </source>
</evidence>
<dbReference type="Pfam" id="PF08281">
    <property type="entry name" value="Sigma70_r4_2"/>
    <property type="match status" value="1"/>
</dbReference>
<dbReference type="InterPro" id="IPR013325">
    <property type="entry name" value="RNA_pol_sigma_r2"/>
</dbReference>
<dbReference type="PANTHER" id="PTHR43133:SF59">
    <property type="entry name" value="ECF RNA POLYMERASE SIGMA FACTOR SIGR"/>
    <property type="match status" value="1"/>
</dbReference>
<dbReference type="Gene3D" id="1.10.1740.10">
    <property type="match status" value="1"/>
</dbReference>
<keyword evidence="4" id="KW-0804">Transcription</keyword>
<evidence type="ECO:0000256" key="4">
    <source>
        <dbReference type="ARBA" id="ARBA00023163"/>
    </source>
</evidence>
<evidence type="ECO:0000313" key="8">
    <source>
        <dbReference type="Proteomes" id="UP000266389"/>
    </source>
</evidence>
<dbReference type="AlphaFoldDB" id="A0A395LZ77"/>
<dbReference type="InterPro" id="IPR014284">
    <property type="entry name" value="RNA_pol_sigma-70_dom"/>
</dbReference>
<evidence type="ECO:0000259" key="6">
    <source>
        <dbReference type="Pfam" id="PF08281"/>
    </source>
</evidence>
<dbReference type="InterPro" id="IPR013249">
    <property type="entry name" value="RNA_pol_sigma70_r4_t2"/>
</dbReference>
<keyword evidence="3" id="KW-0731">Sigma factor</keyword>
<dbReference type="GO" id="GO:0006352">
    <property type="term" value="P:DNA-templated transcription initiation"/>
    <property type="evidence" value="ECO:0007669"/>
    <property type="project" value="InterPro"/>
</dbReference>
<feature type="domain" description="RNA polymerase sigma-70 region 2" evidence="5">
    <location>
        <begin position="33"/>
        <end position="96"/>
    </location>
</feature>
<evidence type="ECO:0000256" key="3">
    <source>
        <dbReference type="ARBA" id="ARBA00023082"/>
    </source>
</evidence>
<name>A0A395LZ77_9BACT</name>
<dbReference type="InterPro" id="IPR039425">
    <property type="entry name" value="RNA_pol_sigma-70-like"/>
</dbReference>
<dbReference type="Pfam" id="PF04542">
    <property type="entry name" value="Sigma70_r2"/>
    <property type="match status" value="1"/>
</dbReference>
<gene>
    <name evidence="7" type="ORF">D0433_13635</name>
</gene>
<feature type="domain" description="RNA polymerase sigma factor 70 region 4 type 2" evidence="6">
    <location>
        <begin position="135"/>
        <end position="185"/>
    </location>
</feature>
<keyword evidence="2" id="KW-0805">Transcription regulation</keyword>
<dbReference type="InterPro" id="IPR036388">
    <property type="entry name" value="WH-like_DNA-bd_sf"/>
</dbReference>
<dbReference type="CDD" id="cd06171">
    <property type="entry name" value="Sigma70_r4"/>
    <property type="match status" value="1"/>
</dbReference>
<reference evidence="7 8" key="1">
    <citation type="journal article" date="2011" name="ISME J.">
        <title>Community ecology of hot spring cyanobacterial mats: predominant populations and their functional potential.</title>
        <authorList>
            <person name="Klatt C.G."/>
            <person name="Wood J.M."/>
            <person name="Rusch D.B."/>
            <person name="Bateson M.M."/>
            <person name="Hamamura N."/>
            <person name="Heidelberg J.F."/>
            <person name="Grossman A.R."/>
            <person name="Bhaya D."/>
            <person name="Cohan F.M."/>
            <person name="Kuhl M."/>
            <person name="Bryant D.A."/>
            <person name="Ward D.M."/>
        </authorList>
    </citation>
    <scope>NUCLEOTIDE SEQUENCE [LARGE SCALE GENOMIC DNA]</scope>
    <source>
        <strain evidence="7">OS</strain>
    </source>
</reference>
<protein>
    <submittedName>
        <fullName evidence="7">Sigma-70 family RNA polymerase sigma factor</fullName>
    </submittedName>
</protein>